<keyword evidence="2" id="KW-1185">Reference proteome</keyword>
<proteinExistence type="predicted"/>
<dbReference type="CDD" id="cd05325">
    <property type="entry name" value="carb_red_sniffer_like_SDR_c"/>
    <property type="match status" value="1"/>
</dbReference>
<dbReference type="InterPro" id="IPR002347">
    <property type="entry name" value="SDR_fam"/>
</dbReference>
<comment type="caution">
    <text evidence="1">The sequence shown here is derived from an EMBL/GenBank/DDBJ whole genome shotgun (WGS) entry which is preliminary data.</text>
</comment>
<dbReference type="EMBL" id="CAIF01000049">
    <property type="protein sequence ID" value="CCH42564.1"/>
    <property type="molecule type" value="Genomic_DNA"/>
</dbReference>
<gene>
    <name evidence="1" type="ORF">BN7_2108</name>
</gene>
<dbReference type="HOGENOM" id="CLU_010194_9_1_1"/>
<accession>K0KMG0</accession>
<dbReference type="eggNOG" id="KOG1611">
    <property type="taxonomic scope" value="Eukaryota"/>
</dbReference>
<reference evidence="1 2" key="1">
    <citation type="journal article" date="2012" name="Eukaryot. Cell">
        <title>Draft genome sequence of Wickerhamomyces ciferrii NRRL Y-1031 F-60-10.</title>
        <authorList>
            <person name="Schneider J."/>
            <person name="Andrea H."/>
            <person name="Blom J."/>
            <person name="Jaenicke S."/>
            <person name="Ruckert C."/>
            <person name="Schorsch C."/>
            <person name="Szczepanowski R."/>
            <person name="Farwick M."/>
            <person name="Goesmann A."/>
            <person name="Puhler A."/>
            <person name="Schaffer S."/>
            <person name="Tauch A."/>
            <person name="Kohler T."/>
            <person name="Brinkrolf K."/>
        </authorList>
    </citation>
    <scope>NUCLEOTIDE SEQUENCE [LARGE SCALE GENOMIC DNA]</scope>
    <source>
        <strain evidence="2">ATCC 14091 / BCRC 22168 / CBS 111 / JCM 3599 / NBRC 0793 / NRRL Y-1031 F-60-10</strain>
    </source>
</reference>
<dbReference type="Proteomes" id="UP000009328">
    <property type="component" value="Unassembled WGS sequence"/>
</dbReference>
<dbReference type="GO" id="GO:0004316">
    <property type="term" value="F:3-oxoacyl-[acyl-carrier-protein] reductase (NADPH) activity"/>
    <property type="evidence" value="ECO:0007669"/>
    <property type="project" value="UniProtKB-EC"/>
</dbReference>
<dbReference type="InParanoid" id="K0KMG0"/>
<organism evidence="1 2">
    <name type="scientific">Wickerhamomyces ciferrii (strain ATCC 14091 / BCRC 22168 / CBS 111 / JCM 3599 / NBRC 0793 / NRRL Y-1031 F-60-10)</name>
    <name type="common">Yeast</name>
    <name type="synonym">Pichia ciferrii</name>
    <dbReference type="NCBI Taxonomy" id="1206466"/>
    <lineage>
        <taxon>Eukaryota</taxon>
        <taxon>Fungi</taxon>
        <taxon>Dikarya</taxon>
        <taxon>Ascomycota</taxon>
        <taxon>Saccharomycotina</taxon>
        <taxon>Saccharomycetes</taxon>
        <taxon>Phaffomycetales</taxon>
        <taxon>Wickerhamomycetaceae</taxon>
        <taxon>Wickerhamomyces</taxon>
    </lineage>
</organism>
<evidence type="ECO:0000313" key="2">
    <source>
        <dbReference type="Proteomes" id="UP000009328"/>
    </source>
</evidence>
<dbReference type="Pfam" id="PF00106">
    <property type="entry name" value="adh_short"/>
    <property type="match status" value="1"/>
</dbReference>
<dbReference type="AlphaFoldDB" id="K0KMG0"/>
<keyword evidence="1" id="KW-0560">Oxidoreductase</keyword>
<dbReference type="EC" id="1.1.1.100" evidence="1"/>
<dbReference type="InterPro" id="IPR052184">
    <property type="entry name" value="SDR_enzymes"/>
</dbReference>
<dbReference type="PANTHER" id="PTHR45458">
    <property type="entry name" value="SHORT-CHAIN DEHYDROGENASE/REDUCTASE SDR"/>
    <property type="match status" value="1"/>
</dbReference>
<sequence length="252" mass="27732">MGKVYFLTGSNRGIGLETLKILSSDSTNTVIGTARDLSNAKELAQLAQERDNIKIVELDVSSQESINQLNSQLESVAPEGIDTFISNAAIAQTHQPALSVERDVYLKHYITNVVGPIELTKVLKPYLDKRETKQIIFISSIVGSLSNFVQISTAAYGQSKSALNHAVLTLSFELKDDGYTIVAVHPGVVSSDMLNQAKIDFSEFQPEAAKFLKDNSITTEQSASYQINNVYHKLTKEDNGKFFSYDGSEIPY</sequence>
<dbReference type="FunCoup" id="K0KMG0">
    <property type="interactions" value="66"/>
</dbReference>
<dbReference type="InterPro" id="IPR036291">
    <property type="entry name" value="NAD(P)-bd_dom_sf"/>
</dbReference>
<protein>
    <submittedName>
        <fullName evidence="1">3-oxoacyl-[acyl-carrier-protein] reductase</fullName>
        <ecNumber evidence="1">1.1.1.100</ecNumber>
    </submittedName>
</protein>
<dbReference type="PANTHER" id="PTHR45458:SF3">
    <property type="entry name" value="CHAIN DEHYDROGENASE (ATSC), PUTATIVE-RELATED"/>
    <property type="match status" value="1"/>
</dbReference>
<name>K0KMG0_WICCF</name>
<dbReference type="SUPFAM" id="SSF51735">
    <property type="entry name" value="NAD(P)-binding Rossmann-fold domains"/>
    <property type="match status" value="1"/>
</dbReference>
<dbReference type="Gene3D" id="3.40.50.720">
    <property type="entry name" value="NAD(P)-binding Rossmann-like Domain"/>
    <property type="match status" value="1"/>
</dbReference>
<dbReference type="PRINTS" id="PR00081">
    <property type="entry name" value="GDHRDH"/>
</dbReference>
<evidence type="ECO:0000313" key="1">
    <source>
        <dbReference type="EMBL" id="CCH42564.1"/>
    </source>
</evidence>